<protein>
    <submittedName>
        <fullName evidence="3">Putative esterase</fullName>
    </submittedName>
</protein>
<dbReference type="InterPro" id="IPR029058">
    <property type="entry name" value="AB_hydrolase_fold"/>
</dbReference>
<dbReference type="PANTHER" id="PTHR48081:SF13">
    <property type="entry name" value="ALPHA_BETA HYDROLASE"/>
    <property type="match status" value="1"/>
</dbReference>
<sequence>MLPRTQPRDVDLERRRERSALHRNRIYADPDGVPLLLDLYRPPADAPVPVVVWLHGGGWKSGSKDHCVVRWFVRYGYAVAAASYRLLPRHRHPAQADDARAAVRFVRAHAEEWGVDPRRITLGGVSAGAYLACLVGVTPGPLAAAAGLDAGRPDGVVEPVLAATRRVDDRVESVVNVSGFTDFPALQGLPSRRAGKASPESALLGVEPRTVPERLAAVSPLTHVAAAAEAGVLPRFVHAHGEANRVIPPDQARRLHAAVRAAGGRSKLLEMKGSGHGDPRLLSEAGARGRIVDFLNLAEALPAA</sequence>
<dbReference type="HOGENOM" id="CLU_012494_4_0_0"/>
<dbReference type="AlphaFoldDB" id="I0IBR8"/>
<accession>I0IBR8</accession>
<dbReference type="RefSeq" id="WP_014435926.1">
    <property type="nucleotide sequence ID" value="NC_017080.1"/>
</dbReference>
<gene>
    <name evidence="3" type="ordered locus">PSMK_05470</name>
</gene>
<proteinExistence type="predicted"/>
<evidence type="ECO:0000259" key="2">
    <source>
        <dbReference type="Pfam" id="PF20434"/>
    </source>
</evidence>
<dbReference type="InterPro" id="IPR049492">
    <property type="entry name" value="BD-FAE-like_dom"/>
</dbReference>
<name>I0IBR8_PHYMF</name>
<dbReference type="InterPro" id="IPR050300">
    <property type="entry name" value="GDXG_lipolytic_enzyme"/>
</dbReference>
<dbReference type="Pfam" id="PF20434">
    <property type="entry name" value="BD-FAE"/>
    <property type="match status" value="1"/>
</dbReference>
<dbReference type="Proteomes" id="UP000007881">
    <property type="component" value="Chromosome"/>
</dbReference>
<dbReference type="eggNOG" id="COG0657">
    <property type="taxonomic scope" value="Bacteria"/>
</dbReference>
<dbReference type="Gene3D" id="3.40.50.1820">
    <property type="entry name" value="alpha/beta hydrolase"/>
    <property type="match status" value="1"/>
</dbReference>
<evidence type="ECO:0000256" key="1">
    <source>
        <dbReference type="ARBA" id="ARBA00022801"/>
    </source>
</evidence>
<reference evidence="3 4" key="1">
    <citation type="submission" date="2012-02" db="EMBL/GenBank/DDBJ databases">
        <title>Complete genome sequence of Phycisphaera mikurensis NBRC 102666.</title>
        <authorList>
            <person name="Ankai A."/>
            <person name="Hosoyama A."/>
            <person name="Terui Y."/>
            <person name="Sekine M."/>
            <person name="Fukai R."/>
            <person name="Kato Y."/>
            <person name="Nakamura S."/>
            <person name="Yamada-Narita S."/>
            <person name="Kawakoshi A."/>
            <person name="Fukunaga Y."/>
            <person name="Yamazaki S."/>
            <person name="Fujita N."/>
        </authorList>
    </citation>
    <scope>NUCLEOTIDE SEQUENCE [LARGE SCALE GENOMIC DNA]</scope>
    <source>
        <strain evidence="4">NBRC 102666 / KCTC 22515 / FYK2301M01</strain>
    </source>
</reference>
<evidence type="ECO:0000313" key="4">
    <source>
        <dbReference type="Proteomes" id="UP000007881"/>
    </source>
</evidence>
<dbReference type="SUPFAM" id="SSF53474">
    <property type="entry name" value="alpha/beta-Hydrolases"/>
    <property type="match status" value="1"/>
</dbReference>
<dbReference type="KEGG" id="phm:PSMK_05470"/>
<dbReference type="OrthoDB" id="265201at2"/>
<organism evidence="3 4">
    <name type="scientific">Phycisphaera mikurensis (strain NBRC 102666 / KCTC 22515 / FYK2301M01)</name>
    <dbReference type="NCBI Taxonomy" id="1142394"/>
    <lineage>
        <taxon>Bacteria</taxon>
        <taxon>Pseudomonadati</taxon>
        <taxon>Planctomycetota</taxon>
        <taxon>Phycisphaerae</taxon>
        <taxon>Phycisphaerales</taxon>
        <taxon>Phycisphaeraceae</taxon>
        <taxon>Phycisphaera</taxon>
    </lineage>
</organism>
<evidence type="ECO:0000313" key="3">
    <source>
        <dbReference type="EMBL" id="BAM02706.1"/>
    </source>
</evidence>
<keyword evidence="4" id="KW-1185">Reference proteome</keyword>
<dbReference type="GO" id="GO:0016787">
    <property type="term" value="F:hydrolase activity"/>
    <property type="evidence" value="ECO:0007669"/>
    <property type="project" value="UniProtKB-KW"/>
</dbReference>
<dbReference type="STRING" id="1142394.PSMK_05470"/>
<feature type="domain" description="BD-FAE-like" evidence="2">
    <location>
        <begin position="37"/>
        <end position="258"/>
    </location>
</feature>
<dbReference type="EMBL" id="AP012338">
    <property type="protein sequence ID" value="BAM02706.1"/>
    <property type="molecule type" value="Genomic_DNA"/>
</dbReference>
<keyword evidence="1" id="KW-0378">Hydrolase</keyword>
<dbReference type="PANTHER" id="PTHR48081">
    <property type="entry name" value="AB HYDROLASE SUPERFAMILY PROTEIN C4A8.06C"/>
    <property type="match status" value="1"/>
</dbReference>